<dbReference type="CDD" id="cd06259">
    <property type="entry name" value="YdcF-like"/>
    <property type="match status" value="1"/>
</dbReference>
<dbReference type="RefSeq" id="WP_038129520.1">
    <property type="nucleotide sequence ID" value="NZ_AUNB01000018.1"/>
</dbReference>
<protein>
    <recommendedName>
        <fullName evidence="1">DUF218 domain-containing protein</fullName>
    </recommendedName>
</protein>
<dbReference type="InterPro" id="IPR014729">
    <property type="entry name" value="Rossmann-like_a/b/a_fold"/>
</dbReference>
<dbReference type="PANTHER" id="PTHR30336:SF20">
    <property type="entry name" value="DUF218 DOMAIN-CONTAINING PROTEIN"/>
    <property type="match status" value="1"/>
</dbReference>
<dbReference type="EMBL" id="AUNB01000018">
    <property type="protein sequence ID" value="KEO60386.1"/>
    <property type="molecule type" value="Genomic_DNA"/>
</dbReference>
<dbReference type="AlphaFoldDB" id="A0A074JRU9"/>
<evidence type="ECO:0000313" key="3">
    <source>
        <dbReference type="Proteomes" id="UP000027471"/>
    </source>
</evidence>
<dbReference type="eggNOG" id="COG1434">
    <property type="taxonomic scope" value="Bacteria"/>
</dbReference>
<keyword evidence="3" id="KW-1185">Reference proteome</keyword>
<sequence>MTDAFILGAAVWPGEQPSPALERRVLHGAALYHAGEVSRLVCCGGVGKHGPSEAEVMARLLRAQGVPEAALVLEDRSTTTRENIAFGLAQSDAQEAIVLITDGYHAPRACATARALGVAALASCPHHKPRPRAYLREGGAWLKFLWWRGFGR</sequence>
<name>A0A074JRU9_9RHOB</name>
<comment type="caution">
    <text evidence="2">The sequence shown here is derived from an EMBL/GenBank/DDBJ whole genome shotgun (WGS) entry which is preliminary data.</text>
</comment>
<organism evidence="2 3">
    <name type="scientific">Thioclava indica</name>
    <dbReference type="NCBI Taxonomy" id="1353528"/>
    <lineage>
        <taxon>Bacteria</taxon>
        <taxon>Pseudomonadati</taxon>
        <taxon>Pseudomonadota</taxon>
        <taxon>Alphaproteobacteria</taxon>
        <taxon>Rhodobacterales</taxon>
        <taxon>Paracoccaceae</taxon>
        <taxon>Thioclava</taxon>
    </lineage>
</organism>
<dbReference type="Proteomes" id="UP000027471">
    <property type="component" value="Unassembled WGS sequence"/>
</dbReference>
<evidence type="ECO:0000313" key="2">
    <source>
        <dbReference type="EMBL" id="KEO60386.1"/>
    </source>
</evidence>
<dbReference type="InterPro" id="IPR003848">
    <property type="entry name" value="DUF218"/>
</dbReference>
<accession>A0A074JRU9</accession>
<dbReference type="Pfam" id="PF02698">
    <property type="entry name" value="DUF218"/>
    <property type="match status" value="1"/>
</dbReference>
<feature type="domain" description="DUF218" evidence="1">
    <location>
        <begin position="5"/>
        <end position="123"/>
    </location>
</feature>
<dbReference type="Gene3D" id="3.40.50.620">
    <property type="entry name" value="HUPs"/>
    <property type="match status" value="1"/>
</dbReference>
<dbReference type="InterPro" id="IPR051599">
    <property type="entry name" value="Cell_Envelope_Assoc"/>
</dbReference>
<reference evidence="2 3" key="1">
    <citation type="journal article" date="2015" name="Antonie Van Leeuwenhoek">
        <title>Thioclava indica sp. nov., isolated from surface seawater of the Indian Ocean.</title>
        <authorList>
            <person name="Liu Y."/>
            <person name="Lai Q."/>
            <person name="Du J."/>
            <person name="Xu H."/>
            <person name="Jiang L."/>
            <person name="Shao Z."/>
        </authorList>
    </citation>
    <scope>NUCLEOTIDE SEQUENCE [LARGE SCALE GENOMIC DNA]</scope>
    <source>
        <strain evidence="2 3">DT23-4</strain>
    </source>
</reference>
<evidence type="ECO:0000259" key="1">
    <source>
        <dbReference type="Pfam" id="PF02698"/>
    </source>
</evidence>
<dbReference type="PANTHER" id="PTHR30336">
    <property type="entry name" value="INNER MEMBRANE PROTEIN, PROBABLE PERMEASE"/>
    <property type="match status" value="1"/>
</dbReference>
<dbReference type="OrthoDB" id="9809813at2"/>
<proteinExistence type="predicted"/>
<gene>
    <name evidence="2" type="ORF">DT23_02560</name>
</gene>
<dbReference type="GO" id="GO:0005886">
    <property type="term" value="C:plasma membrane"/>
    <property type="evidence" value="ECO:0007669"/>
    <property type="project" value="TreeGrafter"/>
</dbReference>